<keyword evidence="2" id="KW-0472">Membrane</keyword>
<dbReference type="Gene3D" id="3.30.2390.20">
    <property type="entry name" value="Type VII secretion system EccB, repeat 1 domain"/>
    <property type="match status" value="1"/>
</dbReference>
<dbReference type="NCBIfam" id="TIGR03919">
    <property type="entry name" value="T7SS_EccB"/>
    <property type="match status" value="1"/>
</dbReference>
<name>A0ABV9SRQ1_9ACTN</name>
<evidence type="ECO:0000256" key="1">
    <source>
        <dbReference type="SAM" id="MobiDB-lite"/>
    </source>
</evidence>
<dbReference type="PANTHER" id="PTHR40765:SF2">
    <property type="entry name" value="ESX-2 SECRETION SYSTEM ATPASE ECCB2"/>
    <property type="match status" value="1"/>
</dbReference>
<dbReference type="Proteomes" id="UP001595858">
    <property type="component" value="Unassembled WGS sequence"/>
</dbReference>
<comment type="caution">
    <text evidence="3">The sequence shown here is derived from an EMBL/GenBank/DDBJ whole genome shotgun (WGS) entry which is preliminary data.</text>
</comment>
<accession>A0ABV9SRQ1</accession>
<feature type="transmembrane region" description="Helical" evidence="2">
    <location>
        <begin position="42"/>
        <end position="61"/>
    </location>
</feature>
<reference evidence="4" key="1">
    <citation type="journal article" date="2019" name="Int. J. Syst. Evol. Microbiol.">
        <title>The Global Catalogue of Microorganisms (GCM) 10K type strain sequencing project: providing services to taxonomists for standard genome sequencing and annotation.</title>
        <authorList>
            <consortium name="The Broad Institute Genomics Platform"/>
            <consortium name="The Broad Institute Genome Sequencing Center for Infectious Disease"/>
            <person name="Wu L."/>
            <person name="Ma J."/>
        </authorList>
    </citation>
    <scope>NUCLEOTIDE SEQUENCE [LARGE SCALE GENOMIC DNA]</scope>
    <source>
        <strain evidence="4">CGMCC 4.7304</strain>
    </source>
</reference>
<keyword evidence="4" id="KW-1185">Reference proteome</keyword>
<dbReference type="RefSeq" id="WP_344146882.1">
    <property type="nucleotide sequence ID" value="NZ_BAAAQI010000018.1"/>
</dbReference>
<protein>
    <submittedName>
        <fullName evidence="3">Type VII secretion protein EccB</fullName>
    </submittedName>
</protein>
<keyword evidence="2" id="KW-0812">Transmembrane</keyword>
<evidence type="ECO:0000256" key="2">
    <source>
        <dbReference type="SAM" id="Phobius"/>
    </source>
</evidence>
<evidence type="ECO:0000313" key="4">
    <source>
        <dbReference type="Proteomes" id="UP001595858"/>
    </source>
</evidence>
<sequence length="483" mass="48756">MQTRRDRVQAYNFTVGRLGTAMLEADPDAADQPMRRTRTGNYLGVAIGALICVGFLVWGLIFPGGATSWQQEGRLVVEKNSGVTYLYGSGELRPVANYASARLASQGEPQVSRVTAESLDGVRVGSRIGIPGAPDALPNAETAADNLWRLCALPPGEDGKGRSALTVGPDPGPGIPLRDKALLVAGPDGDRHLLWDGRRLRIDAEGGALQALGYGTAPATAVPEEFLEAVPAAPDLSAPDVAGAGEQAPAIAGAPSRVGQVFAVAAPEGREDQHYLLTRDGLVPLTLTDALLLLADLDVTAAAYPGGDPAAVAIPAGEANANLASGAEPARPPDSGIPASPPETAPLDAGVAPCLVPSSGDLALAVYAVGSITAWTVPESTGVAPGCPTPDRIGIPTGAGGVATASPVGGTADASSAYLVTDTPAKYRIPSEEALTALGYQASDAQQVPTSLLRLLPTGPVLSPAQAARPVAEAEGGGEGGCP</sequence>
<evidence type="ECO:0000313" key="3">
    <source>
        <dbReference type="EMBL" id="MFC4869002.1"/>
    </source>
</evidence>
<proteinExistence type="predicted"/>
<dbReference type="EMBL" id="JBHSIY010000023">
    <property type="protein sequence ID" value="MFC4869002.1"/>
    <property type="molecule type" value="Genomic_DNA"/>
</dbReference>
<dbReference type="Pfam" id="PF05108">
    <property type="entry name" value="T7SS_ESX1_EccB"/>
    <property type="match status" value="1"/>
</dbReference>
<keyword evidence="2" id="KW-1133">Transmembrane helix</keyword>
<dbReference type="InterPro" id="IPR007795">
    <property type="entry name" value="T7SS_EccB"/>
</dbReference>
<gene>
    <name evidence="3" type="primary">eccB</name>
    <name evidence="3" type="ORF">ACFPCZ_20405</name>
</gene>
<feature type="region of interest" description="Disordered" evidence="1">
    <location>
        <begin position="324"/>
        <end position="344"/>
    </location>
</feature>
<dbReference type="InterPro" id="IPR044857">
    <property type="entry name" value="T7SS_EccB_R1"/>
</dbReference>
<dbReference type="PANTHER" id="PTHR40765">
    <property type="entry name" value="ESX-2 SECRETION SYSTEM ATPASE ECCB2"/>
    <property type="match status" value="1"/>
</dbReference>
<organism evidence="3 4">
    <name type="scientific">Streptomonospora arabica</name>
    <dbReference type="NCBI Taxonomy" id="412417"/>
    <lineage>
        <taxon>Bacteria</taxon>
        <taxon>Bacillati</taxon>
        <taxon>Actinomycetota</taxon>
        <taxon>Actinomycetes</taxon>
        <taxon>Streptosporangiales</taxon>
        <taxon>Nocardiopsidaceae</taxon>
        <taxon>Streptomonospora</taxon>
    </lineage>
</organism>